<feature type="transmembrane region" description="Helical" evidence="11">
    <location>
        <begin position="292"/>
        <end position="313"/>
    </location>
</feature>
<dbReference type="Proteomes" id="UP000289886">
    <property type="component" value="Unassembled WGS sequence"/>
</dbReference>
<keyword evidence="9" id="KW-0325">Glycoprotein</keyword>
<comment type="caution">
    <text evidence="10">Lacks conserved residue(s) required for the propagation of feature annotation.</text>
</comment>
<feature type="domain" description="NTR" evidence="13">
    <location>
        <begin position="635"/>
        <end position="753"/>
    </location>
</feature>
<dbReference type="InterPro" id="IPR001134">
    <property type="entry name" value="Netrin_domain"/>
</dbReference>
<dbReference type="PRINTS" id="PR01088">
    <property type="entry name" value="NAHEXCHNGR6"/>
</dbReference>
<evidence type="ECO:0000256" key="9">
    <source>
        <dbReference type="ARBA" id="ARBA00023180"/>
    </source>
</evidence>
<feature type="domain" description="CUB" evidence="12">
    <location>
        <begin position="368"/>
        <end position="479"/>
    </location>
</feature>
<dbReference type="FunFam" id="2.60.120.290:FF:000005">
    <property type="entry name" value="Procollagen C-endopeptidase enhancer 1"/>
    <property type="match status" value="1"/>
</dbReference>
<dbReference type="SUPFAM" id="SSF49854">
    <property type="entry name" value="Spermadhesin, CUB domain"/>
    <property type="match status" value="2"/>
</dbReference>
<evidence type="ECO:0000256" key="2">
    <source>
        <dbReference type="ARBA" id="ARBA00004651"/>
    </source>
</evidence>
<dbReference type="PANTHER" id="PTHR24251">
    <property type="entry name" value="OVOCHYMASE-RELATED"/>
    <property type="match status" value="1"/>
</dbReference>
<keyword evidence="8 10" id="KW-1015">Disulfide bond</keyword>
<name>A0A444UNV5_ACIRT</name>
<dbReference type="PROSITE" id="PS01180">
    <property type="entry name" value="CUB"/>
    <property type="match status" value="2"/>
</dbReference>
<evidence type="ECO:0000313" key="14">
    <source>
        <dbReference type="EMBL" id="RXM36851.1"/>
    </source>
</evidence>
<feature type="transmembrane region" description="Helical" evidence="11">
    <location>
        <begin position="334"/>
        <end position="357"/>
    </location>
</feature>
<dbReference type="FunFam" id="2.60.120.290:FF:000026">
    <property type="entry name" value="Procollagen C-endopeptidase enhancer 2"/>
    <property type="match status" value="1"/>
</dbReference>
<sequence length="753" mass="83398">MERLINPEDHIHRRETADLLIFNVLLTLTIMTIWLFRQRRVRLLHETGGAMLYGLIMGAVLRYGTPPSLPQSTLIFSCWNLQTTPATLMVNLSDQVFEYQYIGEVANDNVKAHQGNKMLRKSFPSDEGWPFAKYLGACGRVVAVNYVGEDLWSFYHAPWEKRVDLALQLMEIAEQLTNNDFEFALYLLDVSFDNFAVGPRDGKVIVVDAENVLVADKRLIKQKLHVDADLYTLLFGESVLNDAVAIVLSSSIAAYRPPESPAAFSASAFFLSVGHFIGIFAGSFAMGTLYTFITALISFALYLLNSGIGFTRLRGAIAFALAIRDTSTESKQMMLTTTLLTVFFTVWIFGSGTVPMLSCLSIRPVFTCGGNLTGESGFIGSEGFPGVYPPNTKCVWKITVPEGKVVVLSFRFIDLESDSLCRYDYVDVYNGQANGQRLGRFCGTFRPGALVSNSNKMLVQMVSDANTAGNGFFAMYSAAQPNERGDQYCGGRLDKPAGSFKTPNWPDTDYPAGVTCSWHIVAPKNQIIEVKFEKFDVERDNYCRYDYVAIFNGAEINDAKRIGKYCGDSPPAPIFSDGNEIVIQFLSDLSLTADGFIGYYKFRPKKYLTTTVSPITTPTQATTGATTLKYTAALCQQKCKRSGTLESNYCSSNFVITGTVITAVSRGGSMYITISIINVYKEGSLAIQQAGKNMSAKIVVLCKKCPFIRRGLNYLFMGHTDEEGRGKIAPNNFVMAFKSKNQKNLNTLKNKRC</sequence>
<dbReference type="GO" id="GO:0006885">
    <property type="term" value="P:regulation of pH"/>
    <property type="evidence" value="ECO:0007669"/>
    <property type="project" value="InterPro"/>
</dbReference>
<keyword evidence="4" id="KW-1003">Cell membrane</keyword>
<dbReference type="CDD" id="cd03576">
    <property type="entry name" value="NTR_PCOLCE"/>
    <property type="match status" value="1"/>
</dbReference>
<evidence type="ECO:0000313" key="15">
    <source>
        <dbReference type="Proteomes" id="UP000289886"/>
    </source>
</evidence>
<dbReference type="CDD" id="cd00041">
    <property type="entry name" value="CUB"/>
    <property type="match status" value="2"/>
</dbReference>
<dbReference type="InterPro" id="IPR008993">
    <property type="entry name" value="TIMP-like_OB-fold"/>
</dbReference>
<feature type="domain" description="CUB" evidence="12">
    <location>
        <begin position="489"/>
        <end position="603"/>
    </location>
</feature>
<dbReference type="InterPro" id="IPR002090">
    <property type="entry name" value="NHE-6/7/9"/>
</dbReference>
<keyword evidence="7" id="KW-0677">Repeat</keyword>
<dbReference type="InterPro" id="IPR018933">
    <property type="entry name" value="Netrin_module_non-TIMP"/>
</dbReference>
<dbReference type="InterPro" id="IPR000859">
    <property type="entry name" value="CUB_dom"/>
</dbReference>
<evidence type="ECO:0000256" key="11">
    <source>
        <dbReference type="SAM" id="Phobius"/>
    </source>
</evidence>
<evidence type="ECO:0000259" key="13">
    <source>
        <dbReference type="PROSITE" id="PS50189"/>
    </source>
</evidence>
<dbReference type="Pfam" id="PF00431">
    <property type="entry name" value="CUB"/>
    <property type="match status" value="2"/>
</dbReference>
<dbReference type="GO" id="GO:0005518">
    <property type="term" value="F:collagen binding"/>
    <property type="evidence" value="ECO:0007669"/>
    <property type="project" value="TreeGrafter"/>
</dbReference>
<dbReference type="AlphaFoldDB" id="A0A444UNV5"/>
<dbReference type="SUPFAM" id="SSF50242">
    <property type="entry name" value="TIMP-like"/>
    <property type="match status" value="1"/>
</dbReference>
<comment type="subcellular location">
    <subcellularLocation>
        <location evidence="2">Cell membrane</location>
        <topology evidence="2">Multi-pass membrane protein</topology>
    </subcellularLocation>
    <subcellularLocation>
        <location evidence="1">Secreted</location>
    </subcellularLocation>
</comment>
<evidence type="ECO:0000256" key="10">
    <source>
        <dbReference type="PROSITE-ProRule" id="PRU00059"/>
    </source>
</evidence>
<dbReference type="SMART" id="SM00643">
    <property type="entry name" value="C345C"/>
    <property type="match status" value="1"/>
</dbReference>
<dbReference type="EMBL" id="SCEB01214168">
    <property type="protein sequence ID" value="RXM36851.1"/>
    <property type="molecule type" value="Genomic_DNA"/>
</dbReference>
<gene>
    <name evidence="14" type="ORF">EOD39_3286</name>
</gene>
<dbReference type="GO" id="GO:0016504">
    <property type="term" value="F:peptidase activator activity"/>
    <property type="evidence" value="ECO:0007669"/>
    <property type="project" value="TreeGrafter"/>
</dbReference>
<accession>A0A444UNV5</accession>
<dbReference type="GO" id="GO:0005886">
    <property type="term" value="C:plasma membrane"/>
    <property type="evidence" value="ECO:0007669"/>
    <property type="project" value="UniProtKB-SubCell"/>
</dbReference>
<keyword evidence="11" id="KW-1133">Transmembrane helix</keyword>
<dbReference type="GO" id="GO:0005576">
    <property type="term" value="C:extracellular region"/>
    <property type="evidence" value="ECO:0007669"/>
    <property type="project" value="UniProtKB-SubCell"/>
</dbReference>
<keyword evidence="6" id="KW-0732">Signal</keyword>
<dbReference type="PANTHER" id="PTHR24251:SF31">
    <property type="entry name" value="PROCOLLAGEN C-ENDOPEPTIDASE ENHANCER 2"/>
    <property type="match status" value="1"/>
</dbReference>
<dbReference type="PROSITE" id="PS50189">
    <property type="entry name" value="NTR"/>
    <property type="match status" value="1"/>
</dbReference>
<reference evidence="14 15" key="1">
    <citation type="submission" date="2019-01" db="EMBL/GenBank/DDBJ databases">
        <title>Draft Genome and Complete Hox-Cluster Characterization of the Sterlet Sturgeon (Acipenser ruthenus).</title>
        <authorList>
            <person name="Wei Q."/>
        </authorList>
    </citation>
    <scope>NUCLEOTIDE SEQUENCE [LARGE SCALE GENOMIC DNA]</scope>
    <source>
        <strain evidence="14">WHYD16114868_AA</strain>
        <tissue evidence="14">Blood</tissue>
    </source>
</reference>
<dbReference type="GO" id="GO:0015385">
    <property type="term" value="F:sodium:proton antiporter activity"/>
    <property type="evidence" value="ECO:0007669"/>
    <property type="project" value="InterPro"/>
</dbReference>
<organism evidence="14 15">
    <name type="scientific">Acipenser ruthenus</name>
    <name type="common">Sterlet sturgeon</name>
    <dbReference type="NCBI Taxonomy" id="7906"/>
    <lineage>
        <taxon>Eukaryota</taxon>
        <taxon>Metazoa</taxon>
        <taxon>Chordata</taxon>
        <taxon>Craniata</taxon>
        <taxon>Vertebrata</taxon>
        <taxon>Euteleostomi</taxon>
        <taxon>Actinopterygii</taxon>
        <taxon>Chondrostei</taxon>
        <taxon>Acipenseriformes</taxon>
        <taxon>Acipenseridae</taxon>
        <taxon>Acipenser</taxon>
    </lineage>
</organism>
<evidence type="ECO:0000259" key="12">
    <source>
        <dbReference type="PROSITE" id="PS01180"/>
    </source>
</evidence>
<evidence type="ECO:0000256" key="4">
    <source>
        <dbReference type="ARBA" id="ARBA00022475"/>
    </source>
</evidence>
<keyword evidence="15" id="KW-1185">Reference proteome</keyword>
<dbReference type="Gene3D" id="2.40.50.120">
    <property type="match status" value="1"/>
</dbReference>
<evidence type="ECO:0000256" key="1">
    <source>
        <dbReference type="ARBA" id="ARBA00004613"/>
    </source>
</evidence>
<dbReference type="SMART" id="SM00042">
    <property type="entry name" value="CUB"/>
    <property type="match status" value="2"/>
</dbReference>
<keyword evidence="11" id="KW-0812">Transmembrane</keyword>
<comment type="caution">
    <text evidence="14">The sequence shown here is derived from an EMBL/GenBank/DDBJ whole genome shotgun (WGS) entry which is preliminary data.</text>
</comment>
<dbReference type="Pfam" id="PF12260">
    <property type="entry name" value="PIP49_C"/>
    <property type="match status" value="1"/>
</dbReference>
<dbReference type="Gene3D" id="2.60.120.290">
    <property type="entry name" value="Spermadhesin, CUB domain"/>
    <property type="match status" value="2"/>
</dbReference>
<evidence type="ECO:0000256" key="5">
    <source>
        <dbReference type="ARBA" id="ARBA00022525"/>
    </source>
</evidence>
<feature type="disulfide bond" evidence="10">
    <location>
        <begin position="489"/>
        <end position="516"/>
    </location>
</feature>
<dbReference type="Pfam" id="PF01759">
    <property type="entry name" value="NTR"/>
    <property type="match status" value="1"/>
</dbReference>
<keyword evidence="11" id="KW-0472">Membrane</keyword>
<keyword evidence="5" id="KW-0964">Secreted</keyword>
<dbReference type="InterPro" id="IPR035914">
    <property type="entry name" value="Sperma_CUB_dom_sf"/>
</dbReference>
<evidence type="ECO:0000256" key="6">
    <source>
        <dbReference type="ARBA" id="ARBA00022729"/>
    </source>
</evidence>
<evidence type="ECO:0000256" key="8">
    <source>
        <dbReference type="ARBA" id="ARBA00023157"/>
    </source>
</evidence>
<dbReference type="Gene3D" id="6.10.140.1330">
    <property type="match status" value="1"/>
</dbReference>
<feature type="transmembrane region" description="Helical" evidence="11">
    <location>
        <begin position="20"/>
        <end position="36"/>
    </location>
</feature>
<proteinExistence type="inferred from homology"/>
<protein>
    <submittedName>
        <fullName evidence="14">Procollagen C-endopeptidase enhancer 2</fullName>
    </submittedName>
</protein>
<dbReference type="InterPro" id="IPR022049">
    <property type="entry name" value="FAM69_kinase_dom"/>
</dbReference>
<evidence type="ECO:0000256" key="7">
    <source>
        <dbReference type="ARBA" id="ARBA00022737"/>
    </source>
</evidence>
<dbReference type="InterPro" id="IPR035814">
    <property type="entry name" value="NTR_PCOLCE"/>
</dbReference>
<comment type="similarity">
    <text evidence="3">Belongs to the monovalent cation:proton antiporter 1 (CPA1) transporter (TC 2.A.36) family.</text>
</comment>
<evidence type="ECO:0000256" key="3">
    <source>
        <dbReference type="ARBA" id="ARBA00007367"/>
    </source>
</evidence>